<dbReference type="Gene3D" id="3.40.50.300">
    <property type="entry name" value="P-loop containing nucleotide triphosphate hydrolases"/>
    <property type="match status" value="1"/>
</dbReference>
<evidence type="ECO:0000313" key="7">
    <source>
        <dbReference type="Proteomes" id="UP000190962"/>
    </source>
</evidence>
<evidence type="ECO:0000313" key="6">
    <source>
        <dbReference type="Proteomes" id="UP000030856"/>
    </source>
</evidence>
<keyword evidence="6" id="KW-1185">Reference proteome</keyword>
<dbReference type="InterPro" id="IPR003439">
    <property type="entry name" value="ABC_transporter-like_ATP-bd"/>
</dbReference>
<dbReference type="RefSeq" id="WP_043118200.1">
    <property type="nucleotide sequence ID" value="NZ_JRAA01000003.1"/>
</dbReference>
<organism evidence="4 6">
    <name type="scientific">Solemya velum gill symbiont</name>
    <dbReference type="NCBI Taxonomy" id="2340"/>
    <lineage>
        <taxon>Bacteria</taxon>
        <taxon>Pseudomonadati</taxon>
        <taxon>Pseudomonadota</taxon>
        <taxon>Gammaproteobacteria</taxon>
        <taxon>sulfur-oxidizing symbionts</taxon>
    </lineage>
</organism>
<reference evidence="5 7" key="2">
    <citation type="submission" date="2016-11" db="EMBL/GenBank/DDBJ databases">
        <title>Mixed transmission modes and dynamic genome evolution in an obligate animal-bacterial symbiosis.</title>
        <authorList>
            <person name="Russell S.L."/>
            <person name="Corbett-Detig R.B."/>
            <person name="Cavanaugh C.M."/>
        </authorList>
    </citation>
    <scope>NUCLEOTIDE SEQUENCE [LARGE SCALE GENOMIC DNA]</scope>
    <source>
        <strain evidence="5">MA-KB16</strain>
    </source>
</reference>
<evidence type="ECO:0000256" key="2">
    <source>
        <dbReference type="ARBA" id="ARBA00022840"/>
    </source>
</evidence>
<keyword evidence="2" id="KW-0067">ATP-binding</keyword>
<dbReference type="GO" id="GO:0016887">
    <property type="term" value="F:ATP hydrolysis activity"/>
    <property type="evidence" value="ECO:0007669"/>
    <property type="project" value="InterPro"/>
</dbReference>
<sequence>MPELRLEEISSGLQSPWSMALASSETITLSGPSGSGKSRLLRAIIDLDPDTSGDAWINDTQRSLTPAFEWRRLAGYLPAVSHWWEDHVGEHFPLSSPVELSSLGLDAALFESPVSHLSSGEKQRLAIIRLLANQPRALLLDEPTANLDAQHTLVVEKLISEYQQTHATPVIWVTHDKSQQQRVGDRHFEIRNGEILLAASLQEEK</sequence>
<dbReference type="Proteomes" id="UP000190962">
    <property type="component" value="Unassembled WGS sequence"/>
</dbReference>
<name>A0A0B0H4T4_SOVGS</name>
<dbReference type="SMART" id="SM00382">
    <property type="entry name" value="AAA"/>
    <property type="match status" value="1"/>
</dbReference>
<dbReference type="Pfam" id="PF00005">
    <property type="entry name" value="ABC_tran"/>
    <property type="match status" value="1"/>
</dbReference>
<evidence type="ECO:0000313" key="4">
    <source>
        <dbReference type="EMBL" id="KHF24150.1"/>
    </source>
</evidence>
<dbReference type="GO" id="GO:0005524">
    <property type="term" value="F:ATP binding"/>
    <property type="evidence" value="ECO:0007669"/>
    <property type="project" value="UniProtKB-KW"/>
</dbReference>
<comment type="caution">
    <text evidence="4">The sequence shown here is derived from an EMBL/GenBank/DDBJ whole genome shotgun (WGS) entry which is preliminary data.</text>
</comment>
<dbReference type="PANTHER" id="PTHR43119">
    <property type="entry name" value="ABC TRANSPORT PROTEIN ATP-BINDING COMPONENT-RELATED"/>
    <property type="match status" value="1"/>
</dbReference>
<accession>A0A0B0H4T4</accession>
<feature type="domain" description="ABC transporter" evidence="3">
    <location>
        <begin position="4"/>
        <end position="205"/>
    </location>
</feature>
<evidence type="ECO:0000259" key="3">
    <source>
        <dbReference type="PROSITE" id="PS50893"/>
    </source>
</evidence>
<dbReference type="Proteomes" id="UP000030856">
    <property type="component" value="Unassembled WGS sequence"/>
</dbReference>
<dbReference type="EMBL" id="MPNX01000001">
    <property type="protein sequence ID" value="OOY36105.1"/>
    <property type="molecule type" value="Genomic_DNA"/>
</dbReference>
<evidence type="ECO:0000256" key="1">
    <source>
        <dbReference type="ARBA" id="ARBA00022741"/>
    </source>
</evidence>
<dbReference type="EMBL" id="JRAA01000003">
    <property type="protein sequence ID" value="KHF24150.1"/>
    <property type="molecule type" value="Genomic_DNA"/>
</dbReference>
<reference evidence="4 6" key="1">
    <citation type="journal article" date="2014" name="BMC Genomics">
        <title>The genome of the intracellular bacterium of the coastal bivalve, Solemya velum: a blueprint for thriving in and out of symbiosis.</title>
        <authorList>
            <person name="Dmytrenko O."/>
            <person name="Russell S.L."/>
            <person name="Loo W.T."/>
            <person name="Fontanez K.M."/>
            <person name="Liao L."/>
            <person name="Roeselers G."/>
            <person name="Sharma R."/>
            <person name="Stewart F.J."/>
            <person name="Newton I.L."/>
            <person name="Woyke T."/>
            <person name="Wu D."/>
            <person name="Lang J.M."/>
            <person name="Eisen J.A."/>
            <person name="Cavanaugh C.M."/>
        </authorList>
    </citation>
    <scope>NUCLEOTIDE SEQUENCE [LARGE SCALE GENOMIC DNA]</scope>
    <source>
        <strain evidence="4 6">WH</strain>
    </source>
</reference>
<proteinExistence type="predicted"/>
<evidence type="ECO:0000313" key="5">
    <source>
        <dbReference type="EMBL" id="OOY36105.1"/>
    </source>
</evidence>
<dbReference type="OrthoDB" id="4408248at2"/>
<dbReference type="STRING" id="2340.JV46_23910"/>
<dbReference type="InterPro" id="IPR017871">
    <property type="entry name" value="ABC_transporter-like_CS"/>
</dbReference>
<gene>
    <name evidence="5" type="ORF">BOV88_00430</name>
    <name evidence="4" type="ORF">JV46_23910</name>
</gene>
<dbReference type="eggNOG" id="COG1136">
    <property type="taxonomic scope" value="Bacteria"/>
</dbReference>
<dbReference type="PROSITE" id="PS50893">
    <property type="entry name" value="ABC_TRANSPORTER_2"/>
    <property type="match status" value="1"/>
</dbReference>
<dbReference type="AlphaFoldDB" id="A0A0B0H4T4"/>
<protein>
    <submittedName>
        <fullName evidence="4">ABC-type cobalamin/Fe3+-siderophores transport system, ATPase component</fullName>
    </submittedName>
</protein>
<dbReference type="InterPro" id="IPR003593">
    <property type="entry name" value="AAA+_ATPase"/>
</dbReference>
<dbReference type="SUPFAM" id="SSF52540">
    <property type="entry name" value="P-loop containing nucleoside triphosphate hydrolases"/>
    <property type="match status" value="1"/>
</dbReference>
<dbReference type="PANTHER" id="PTHR43119:SF1">
    <property type="entry name" value="ABC TRANSPORTER DOMAIN-CONTAINING PROTEIN"/>
    <property type="match status" value="1"/>
</dbReference>
<dbReference type="PROSITE" id="PS00211">
    <property type="entry name" value="ABC_TRANSPORTER_1"/>
    <property type="match status" value="1"/>
</dbReference>
<dbReference type="InterPro" id="IPR027417">
    <property type="entry name" value="P-loop_NTPase"/>
</dbReference>
<keyword evidence="1" id="KW-0547">Nucleotide-binding</keyword>
<dbReference type="GeneID" id="86990537"/>